<accession>A0A0A2LX94</accession>
<dbReference type="RefSeq" id="WP_035133472.1">
    <property type="nucleotide sequence ID" value="NZ_JRLV01000009.1"/>
</dbReference>
<dbReference type="AlphaFoldDB" id="A0A0A2LX94"/>
<evidence type="ECO:0008006" key="3">
    <source>
        <dbReference type="Google" id="ProtNLM"/>
    </source>
</evidence>
<evidence type="ECO:0000313" key="2">
    <source>
        <dbReference type="Proteomes" id="UP000030129"/>
    </source>
</evidence>
<reference evidence="1 2" key="1">
    <citation type="submission" date="2013-09" db="EMBL/GenBank/DDBJ databases">
        <authorList>
            <person name="Zeng Z."/>
            <person name="Chen C."/>
        </authorList>
    </citation>
    <scope>NUCLEOTIDE SEQUENCE [LARGE SCALE GENOMIC DNA]</scope>
    <source>
        <strain evidence="1 2">F44-8</strain>
    </source>
</reference>
<protein>
    <recommendedName>
        <fullName evidence="3">Lipoprotein</fullName>
    </recommendedName>
</protein>
<evidence type="ECO:0000313" key="1">
    <source>
        <dbReference type="EMBL" id="KGO80730.1"/>
    </source>
</evidence>
<dbReference type="eggNOG" id="ENOG50339RW">
    <property type="taxonomic scope" value="Bacteria"/>
</dbReference>
<organism evidence="1 2">
    <name type="scientific">Flavobacterium beibuense F44-8</name>
    <dbReference type="NCBI Taxonomy" id="1406840"/>
    <lineage>
        <taxon>Bacteria</taxon>
        <taxon>Pseudomonadati</taxon>
        <taxon>Bacteroidota</taxon>
        <taxon>Flavobacteriia</taxon>
        <taxon>Flavobacteriales</taxon>
        <taxon>Flavobacteriaceae</taxon>
        <taxon>Flavobacterium</taxon>
    </lineage>
</organism>
<proteinExistence type="predicted"/>
<comment type="caution">
    <text evidence="1">The sequence shown here is derived from an EMBL/GenBank/DDBJ whole genome shotgun (WGS) entry which is preliminary data.</text>
</comment>
<keyword evidence="2" id="KW-1185">Reference proteome</keyword>
<dbReference type="STRING" id="1406840.Q763_09320"/>
<sequence length="221" mass="26037">MKKLYILAVTVLIISCKETDRKTTPQKQTVITSIPQKKVKKFNHDSIREQAIKYFTNNKNYYFNTLNNAKGVATVNDNFVFGDTITLLKENGEISSQFIFNDENNIHTFKCISTDSLYYKVEYNNETLYLKKSDKFTFEPWEIHVLKVPFIGFDYSKNSIHEYPNDDSKTISFDPDTFYSPVQLAGKWMQIVWADSNNNNKYGWIKWKENDKLIIELFYFA</sequence>
<name>A0A0A2LX94_9FLAO</name>
<gene>
    <name evidence="1" type="ORF">Q763_09320</name>
</gene>
<dbReference type="EMBL" id="JRLV01000009">
    <property type="protein sequence ID" value="KGO80730.1"/>
    <property type="molecule type" value="Genomic_DNA"/>
</dbReference>
<dbReference type="PROSITE" id="PS51257">
    <property type="entry name" value="PROKAR_LIPOPROTEIN"/>
    <property type="match status" value="1"/>
</dbReference>
<dbReference type="Proteomes" id="UP000030129">
    <property type="component" value="Unassembled WGS sequence"/>
</dbReference>